<dbReference type="PANTHER" id="PTHR33308:SF9">
    <property type="entry name" value="PEPTIDOGLYCAN HYDROLASE FLGJ"/>
    <property type="match status" value="1"/>
</dbReference>
<sequence>MAISGDAASSLNTWTDLSGFAALRQTAQSDAKAALPAVAKQFESIFTQMMLKSMRDASSGDGLFDSDAGNQWRDMFDQQLSVQLSQGGNGIGIAQMLVRQLGGALGGKGDGASGDAGASKSAGAASLDDSWQKRLSDVAGSARQVGEKVLKLLPTDAEDFVRQLAPYAQKAAEKLGVSVRAVLAQAALETQWGQHLPTHSNGNTSNNLFGMKAGQSWGGEKVSVPTLEFEGGVAVHRRAQFRSYDNPGESFDDYAQLIADNPRYAKALNHGEDVVGFARGLVNGGYATDPSYAQKIVAIANSPQMRDALHAIGQGALKKVAASPNPSE</sequence>
<dbReference type="InterPro" id="IPR051056">
    <property type="entry name" value="Glycosyl_Hydrolase_73"/>
</dbReference>
<evidence type="ECO:0000256" key="9">
    <source>
        <dbReference type="ARBA" id="ARBA00023295"/>
    </source>
</evidence>
<keyword evidence="10" id="KW-0961">Cell wall biogenesis/degradation</keyword>
<evidence type="ECO:0000256" key="2">
    <source>
        <dbReference type="ARBA" id="ARBA00004418"/>
    </source>
</evidence>
<evidence type="ECO:0000256" key="3">
    <source>
        <dbReference type="ARBA" id="ARBA00006880"/>
    </source>
</evidence>
<keyword evidence="13" id="KW-0282">Flagellum</keyword>
<evidence type="ECO:0000313" key="14">
    <source>
        <dbReference type="Proteomes" id="UP001549184"/>
    </source>
</evidence>
<comment type="caution">
    <text evidence="13">The sequence shown here is derived from an EMBL/GenBank/DDBJ whole genome shotgun (WGS) entry which is preliminary data.</text>
</comment>
<keyword evidence="7" id="KW-1005">Bacterial flagellum biogenesis</keyword>
<evidence type="ECO:0000256" key="4">
    <source>
        <dbReference type="ARBA" id="ARBA00007974"/>
    </source>
</evidence>
<keyword evidence="6" id="KW-0574">Periplasm</keyword>
<dbReference type="Proteomes" id="UP001549184">
    <property type="component" value="Unassembled WGS sequence"/>
</dbReference>
<evidence type="ECO:0000256" key="7">
    <source>
        <dbReference type="ARBA" id="ARBA00022795"/>
    </source>
</evidence>
<keyword evidence="13" id="KW-0966">Cell projection</keyword>
<dbReference type="EMBL" id="JBEPMU010000002">
    <property type="protein sequence ID" value="MET3651736.1"/>
    <property type="molecule type" value="Genomic_DNA"/>
</dbReference>
<dbReference type="PANTHER" id="PTHR33308">
    <property type="entry name" value="PEPTIDOGLYCAN HYDROLASE FLGJ"/>
    <property type="match status" value="1"/>
</dbReference>
<dbReference type="Gene3D" id="2.10.70.40">
    <property type="entry name" value="peptidoglycan hydrolase"/>
    <property type="match status" value="1"/>
</dbReference>
<evidence type="ECO:0000256" key="8">
    <source>
        <dbReference type="ARBA" id="ARBA00022801"/>
    </source>
</evidence>
<dbReference type="Gene3D" id="1.10.530.10">
    <property type="match status" value="1"/>
</dbReference>
<dbReference type="NCBIfam" id="TIGR02541">
    <property type="entry name" value="flagell_FlgJ"/>
    <property type="match status" value="1"/>
</dbReference>
<gene>
    <name evidence="13" type="ORF">ABIC75_001458</name>
</gene>
<evidence type="ECO:0000256" key="11">
    <source>
        <dbReference type="ARBA" id="ARBA00030835"/>
    </source>
</evidence>
<evidence type="ECO:0000256" key="1">
    <source>
        <dbReference type="ARBA" id="ARBA00002954"/>
    </source>
</evidence>
<evidence type="ECO:0000259" key="12">
    <source>
        <dbReference type="SMART" id="SM00047"/>
    </source>
</evidence>
<dbReference type="InterPro" id="IPR019301">
    <property type="entry name" value="Flagellar_prot_FlgJ_N"/>
</dbReference>
<evidence type="ECO:0000256" key="6">
    <source>
        <dbReference type="ARBA" id="ARBA00022764"/>
    </source>
</evidence>
<dbReference type="InterPro" id="IPR013377">
    <property type="entry name" value="FlgJ"/>
</dbReference>
<dbReference type="PRINTS" id="PR01002">
    <property type="entry name" value="FLGFLGJ"/>
</dbReference>
<organism evidence="13 14">
    <name type="scientific">Dyella japonica</name>
    <dbReference type="NCBI Taxonomy" id="231455"/>
    <lineage>
        <taxon>Bacteria</taxon>
        <taxon>Pseudomonadati</taxon>
        <taxon>Pseudomonadota</taxon>
        <taxon>Gammaproteobacteria</taxon>
        <taxon>Lysobacterales</taxon>
        <taxon>Rhodanobacteraceae</taxon>
        <taxon>Dyella</taxon>
    </lineage>
</organism>
<accession>A0ABV2JSC7</accession>
<keyword evidence="13" id="KW-0969">Cilium</keyword>
<protein>
    <recommendedName>
        <fullName evidence="5">Peptidoglycan hydrolase FlgJ</fullName>
    </recommendedName>
    <alternativeName>
        <fullName evidence="11">Muramidase FlgJ</fullName>
    </alternativeName>
</protein>
<dbReference type="Pfam" id="PF01832">
    <property type="entry name" value="Glucosaminidase"/>
    <property type="match status" value="1"/>
</dbReference>
<name>A0ABV2JSC7_9GAMM</name>
<comment type="subcellular location">
    <subcellularLocation>
        <location evidence="2">Periplasm</location>
    </subcellularLocation>
</comment>
<evidence type="ECO:0000256" key="10">
    <source>
        <dbReference type="ARBA" id="ARBA00023316"/>
    </source>
</evidence>
<keyword evidence="8" id="KW-0378">Hydrolase</keyword>
<keyword evidence="9" id="KW-0326">Glycosidase</keyword>
<comment type="similarity">
    <text evidence="3">In the N-terminal section; belongs to the FlgJ family.</text>
</comment>
<evidence type="ECO:0000313" key="13">
    <source>
        <dbReference type="EMBL" id="MET3651736.1"/>
    </source>
</evidence>
<feature type="domain" description="Mannosyl-glycoprotein endo-beta-N-acetylglucosamidase-like" evidence="12">
    <location>
        <begin position="150"/>
        <end position="307"/>
    </location>
</feature>
<evidence type="ECO:0000256" key="5">
    <source>
        <dbReference type="ARBA" id="ARBA00013433"/>
    </source>
</evidence>
<dbReference type="InterPro" id="IPR002901">
    <property type="entry name" value="MGlyc_endo_b_GlcNAc-like_dom"/>
</dbReference>
<comment type="similarity">
    <text evidence="4">In the C-terminal section; belongs to the glycosyl hydrolase 73 family.</text>
</comment>
<keyword evidence="14" id="KW-1185">Reference proteome</keyword>
<comment type="function">
    <text evidence="1">Flagellum-specific muramidase which hydrolyzes the peptidoglycan layer to assemble the rod structure in the periplasmic space.</text>
</comment>
<proteinExistence type="inferred from homology"/>
<dbReference type="SMART" id="SM00047">
    <property type="entry name" value="LYZ2"/>
    <property type="match status" value="1"/>
</dbReference>
<dbReference type="RefSeq" id="WP_354013175.1">
    <property type="nucleotide sequence ID" value="NZ_JBEPMU010000002.1"/>
</dbReference>
<reference evidence="13 14" key="1">
    <citation type="submission" date="2024-06" db="EMBL/GenBank/DDBJ databases">
        <title>Sorghum-associated microbial communities from plants grown in Nebraska, USA.</title>
        <authorList>
            <person name="Schachtman D."/>
        </authorList>
    </citation>
    <scope>NUCLEOTIDE SEQUENCE [LARGE SCALE GENOMIC DNA]</scope>
    <source>
        <strain evidence="13 14">1073</strain>
    </source>
</reference>
<dbReference type="Pfam" id="PF10135">
    <property type="entry name" value="Rod-binding"/>
    <property type="match status" value="1"/>
</dbReference>